<proteinExistence type="inferred from homology"/>
<dbReference type="InterPro" id="IPR004273">
    <property type="entry name" value="Dynein_heavy_D6_P-loop"/>
</dbReference>
<dbReference type="Gene3D" id="6.10.140.1060">
    <property type="match status" value="1"/>
</dbReference>
<keyword evidence="8" id="KW-0547">Nucleotide-binding</keyword>
<dbReference type="Pfam" id="PF18199">
    <property type="entry name" value="Dynein_C"/>
    <property type="match status" value="1"/>
</dbReference>
<dbReference type="InterPro" id="IPR013594">
    <property type="entry name" value="Dynein_heavy_tail"/>
</dbReference>
<keyword evidence="11 15" id="KW-0175">Coiled coil</keyword>
<dbReference type="Pfam" id="PF12780">
    <property type="entry name" value="AAA_8"/>
    <property type="match status" value="1"/>
</dbReference>
<dbReference type="Gene3D" id="1.10.8.1220">
    <property type="match status" value="1"/>
</dbReference>
<dbReference type="InterPro" id="IPR013602">
    <property type="entry name" value="Dynein_heavy_linker"/>
</dbReference>
<dbReference type="GO" id="GO:1904115">
    <property type="term" value="C:axon cytoplasm"/>
    <property type="evidence" value="ECO:0007669"/>
    <property type="project" value="GOC"/>
</dbReference>
<dbReference type="Gene3D" id="3.10.490.20">
    <property type="match status" value="1"/>
</dbReference>
<dbReference type="GO" id="GO:0005858">
    <property type="term" value="C:axonemal dynein complex"/>
    <property type="evidence" value="ECO:0007669"/>
    <property type="project" value="TreeGrafter"/>
</dbReference>
<comment type="subunit">
    <text evidence="3">Consists of at least two heavy chains and a number of intermediate and light chains.</text>
</comment>
<dbReference type="Pfam" id="PF12774">
    <property type="entry name" value="AAA_6"/>
    <property type="match status" value="1"/>
</dbReference>
<dbReference type="InterPro" id="IPR041658">
    <property type="entry name" value="AAA_lid_11"/>
</dbReference>
<evidence type="ECO:0000256" key="9">
    <source>
        <dbReference type="ARBA" id="ARBA00022840"/>
    </source>
</evidence>
<dbReference type="Gene3D" id="3.40.50.300">
    <property type="entry name" value="P-loop containing nucleotide triphosphate hydrolases"/>
    <property type="match status" value="5"/>
</dbReference>
<dbReference type="InterPro" id="IPR024743">
    <property type="entry name" value="Dynein_HC_stalk"/>
</dbReference>
<feature type="domain" description="AAA+ ATPase" evidence="17">
    <location>
        <begin position="2567"/>
        <end position="2717"/>
    </location>
</feature>
<dbReference type="Gene3D" id="1.10.287.2620">
    <property type="match status" value="1"/>
</dbReference>
<evidence type="ECO:0000313" key="18">
    <source>
        <dbReference type="Proteomes" id="UP000695007"/>
    </source>
</evidence>
<dbReference type="FunFam" id="1.20.58.1120:FF:000003">
    <property type="entry name" value="Cytoplasmic dynein heavy chain 1"/>
    <property type="match status" value="1"/>
</dbReference>
<dbReference type="Gene3D" id="1.20.58.1120">
    <property type="match status" value="1"/>
</dbReference>
<dbReference type="FunFam" id="1.20.1270.280:FF:000004">
    <property type="entry name" value="Cytoplasmic dynein heavy chain 2"/>
    <property type="match status" value="1"/>
</dbReference>
<dbReference type="FunFam" id="1.10.472.130:FF:000002">
    <property type="entry name" value="Cytoplasmic dynein heavy chain 1"/>
    <property type="match status" value="1"/>
</dbReference>
<dbReference type="FunFam" id="1.20.920.30:FF:000001">
    <property type="entry name" value="Cytoplasmic dynein heavy chain 1"/>
    <property type="match status" value="1"/>
</dbReference>
<feature type="region of interest" description="Disordered" evidence="16">
    <location>
        <begin position="4340"/>
        <end position="4361"/>
    </location>
</feature>
<comment type="similarity">
    <text evidence="2">Belongs to the dynein heavy chain family.</text>
</comment>
<dbReference type="Gene3D" id="1.20.920.20">
    <property type="match status" value="1"/>
</dbReference>
<dbReference type="RefSeq" id="XP_011503689.1">
    <property type="nucleotide sequence ID" value="XM_011505387.1"/>
</dbReference>
<evidence type="ECO:0000256" key="16">
    <source>
        <dbReference type="SAM" id="MobiDB-lite"/>
    </source>
</evidence>
<dbReference type="Gene3D" id="1.20.140.100">
    <property type="entry name" value="Dynein heavy chain, N-terminal domain 2"/>
    <property type="match status" value="1"/>
</dbReference>
<reference evidence="19" key="1">
    <citation type="submission" date="2025-08" db="UniProtKB">
        <authorList>
            <consortium name="RefSeq"/>
        </authorList>
    </citation>
    <scope>IDENTIFICATION</scope>
</reference>
<dbReference type="InterPro" id="IPR042228">
    <property type="entry name" value="Dynein_linker_3"/>
</dbReference>
<dbReference type="Gene3D" id="1.10.8.720">
    <property type="entry name" value="Region D6 of dynein motor"/>
    <property type="match status" value="1"/>
</dbReference>
<evidence type="ECO:0000256" key="6">
    <source>
        <dbReference type="ARBA" id="ARBA00022701"/>
    </source>
</evidence>
<keyword evidence="6" id="KW-0493">Microtubule</keyword>
<dbReference type="Pfam" id="PF22597">
    <property type="entry name" value="DYN_lid"/>
    <property type="match status" value="1"/>
</dbReference>
<feature type="coiled-coil region" evidence="15">
    <location>
        <begin position="3411"/>
        <end position="3452"/>
    </location>
</feature>
<dbReference type="PANTHER" id="PTHR46532:SF13">
    <property type="entry name" value="CYTOPLASMIC DYNEIN 1 HEAVY CHAIN 1"/>
    <property type="match status" value="1"/>
</dbReference>
<evidence type="ECO:0000256" key="1">
    <source>
        <dbReference type="ARBA" id="ARBA00004245"/>
    </source>
</evidence>
<dbReference type="Gene3D" id="1.20.920.30">
    <property type="match status" value="1"/>
</dbReference>
<dbReference type="GO" id="GO:0000776">
    <property type="term" value="C:kinetochore"/>
    <property type="evidence" value="ECO:0007669"/>
    <property type="project" value="UniProtKB-ARBA"/>
</dbReference>
<keyword evidence="18" id="KW-1185">Reference proteome</keyword>
<feature type="coiled-coil region" evidence="15">
    <location>
        <begin position="3188"/>
        <end position="3233"/>
    </location>
</feature>
<evidence type="ECO:0000256" key="12">
    <source>
        <dbReference type="ARBA" id="ARBA00023175"/>
    </source>
</evidence>
<keyword evidence="7" id="KW-0677">Repeat</keyword>
<evidence type="ECO:0000256" key="7">
    <source>
        <dbReference type="ARBA" id="ARBA00022737"/>
    </source>
</evidence>
<dbReference type="Pfam" id="PF18198">
    <property type="entry name" value="AAA_lid_11"/>
    <property type="match status" value="1"/>
</dbReference>
<dbReference type="GO" id="GO:0008090">
    <property type="term" value="P:retrograde axonal transport"/>
    <property type="evidence" value="ECO:0007669"/>
    <property type="project" value="UniProtKB-ARBA"/>
</dbReference>
<keyword evidence="9" id="KW-0067">ATP-binding</keyword>
<dbReference type="Gene3D" id="1.10.472.130">
    <property type="match status" value="1"/>
</dbReference>
<dbReference type="InterPro" id="IPR043160">
    <property type="entry name" value="Dynein_C_barrel"/>
</dbReference>
<dbReference type="FunFam" id="3.40.50.300:FF:000071">
    <property type="entry name" value="Cytoplasmic dynein heavy chain 1"/>
    <property type="match status" value="1"/>
</dbReference>
<dbReference type="GO" id="GO:0048469">
    <property type="term" value="P:cell maturation"/>
    <property type="evidence" value="ECO:0007669"/>
    <property type="project" value="UniProtKB-ARBA"/>
</dbReference>
<dbReference type="InterPro" id="IPR035706">
    <property type="entry name" value="AAA_9"/>
</dbReference>
<dbReference type="Pfam" id="PF17852">
    <property type="entry name" value="Dynein_AAA_lid"/>
    <property type="match status" value="1"/>
</dbReference>
<dbReference type="GeneID" id="105366820"/>
<dbReference type="FunFam" id="1.20.920.20:FF:000002">
    <property type="entry name" value="Cytoplasmic dynein 1 heavy chain"/>
    <property type="match status" value="1"/>
</dbReference>
<evidence type="ECO:0000256" key="11">
    <source>
        <dbReference type="ARBA" id="ARBA00023054"/>
    </source>
</evidence>
<dbReference type="InterPro" id="IPR026983">
    <property type="entry name" value="DHC"/>
</dbReference>
<feature type="compositionally biased region" description="Basic and acidic residues" evidence="16">
    <location>
        <begin position="4348"/>
        <end position="4358"/>
    </location>
</feature>
<dbReference type="PANTHER" id="PTHR46532">
    <property type="entry name" value="MALE FERTILITY FACTOR KL5"/>
    <property type="match status" value="1"/>
</dbReference>
<keyword evidence="12" id="KW-0505">Motor protein</keyword>
<dbReference type="CDD" id="cd00009">
    <property type="entry name" value="AAA"/>
    <property type="match status" value="2"/>
</dbReference>
<dbReference type="FunFam" id="1.10.8.710:FF:000005">
    <property type="entry name" value="Cytoplasmic dynein heavy chain 1"/>
    <property type="match status" value="1"/>
</dbReference>
<accession>A0AAJ6YSX9</accession>
<dbReference type="InterPro" id="IPR054354">
    <property type="entry name" value="DYNC2H1-like_lid"/>
</dbReference>
<dbReference type="FunFam" id="3.40.50.300:FF:001956">
    <property type="entry name" value="Dynein cytoplasmic 1 heavy chain 1"/>
    <property type="match status" value="1"/>
</dbReference>
<dbReference type="Gene3D" id="1.10.8.710">
    <property type="match status" value="1"/>
</dbReference>
<dbReference type="Pfam" id="PF03028">
    <property type="entry name" value="Dynein_heavy"/>
    <property type="match status" value="1"/>
</dbReference>
<dbReference type="InterPro" id="IPR041466">
    <property type="entry name" value="Dynein_AAA5_ext"/>
</dbReference>
<dbReference type="GO" id="GO:0051959">
    <property type="term" value="F:dynein light intermediate chain binding"/>
    <property type="evidence" value="ECO:0007669"/>
    <property type="project" value="InterPro"/>
</dbReference>
<dbReference type="InterPro" id="IPR041228">
    <property type="entry name" value="Dynein_C"/>
</dbReference>
<evidence type="ECO:0000259" key="17">
    <source>
        <dbReference type="SMART" id="SM00382"/>
    </source>
</evidence>
<dbReference type="GO" id="GO:0072384">
    <property type="term" value="P:organelle transport along microtubule"/>
    <property type="evidence" value="ECO:0007669"/>
    <property type="project" value="UniProtKB-ARBA"/>
</dbReference>
<dbReference type="FunFam" id="1.10.287.2620:FF:000001">
    <property type="entry name" value="Cytoplasmic dynein heavy chain 1"/>
    <property type="match status" value="1"/>
</dbReference>
<dbReference type="GO" id="GO:0008569">
    <property type="term" value="F:minus-end-directed microtubule motor activity"/>
    <property type="evidence" value="ECO:0007669"/>
    <property type="project" value="InterPro"/>
</dbReference>
<evidence type="ECO:0000256" key="2">
    <source>
        <dbReference type="ARBA" id="ARBA00008887"/>
    </source>
</evidence>
<dbReference type="FunFam" id="3.40.50.300:FF:000373">
    <property type="entry name" value="Cytoplasmic dynein heavy chain 2"/>
    <property type="match status" value="1"/>
</dbReference>
<dbReference type="SUPFAM" id="SSF52540">
    <property type="entry name" value="P-loop containing nucleoside triphosphate hydrolases"/>
    <property type="match status" value="4"/>
</dbReference>
<keyword evidence="10" id="KW-0243">Dynein</keyword>
<protein>
    <recommendedName>
        <fullName evidence="4">Dynein heavy chain, cytoplasmic</fullName>
    </recommendedName>
    <alternativeName>
        <fullName evidence="14">Dynein heavy chain, cytosolic</fullName>
    </alternativeName>
</protein>
<dbReference type="Gene3D" id="1.20.1270.280">
    <property type="match status" value="1"/>
</dbReference>
<dbReference type="Pfam" id="PF12781">
    <property type="entry name" value="AAA_9"/>
    <property type="match status" value="1"/>
</dbReference>
<feature type="domain" description="AAA+ ATPase" evidence="17">
    <location>
        <begin position="1887"/>
        <end position="2037"/>
    </location>
</feature>
<dbReference type="FunFam" id="3.10.490.20:FF:000004">
    <property type="entry name" value="Cytoplasmic dynein heavy chain 2"/>
    <property type="match status" value="1"/>
</dbReference>
<dbReference type="SMART" id="SM00382">
    <property type="entry name" value="AAA"/>
    <property type="match status" value="4"/>
</dbReference>
<dbReference type="FunFam" id="3.40.50.300:FF:000517">
    <property type="entry name" value="Cytoplasmic dynein heavy chain 1"/>
    <property type="match status" value="1"/>
</dbReference>
<evidence type="ECO:0000256" key="14">
    <source>
        <dbReference type="ARBA" id="ARBA00033439"/>
    </source>
</evidence>
<feature type="domain" description="AAA+ ATPase" evidence="17">
    <location>
        <begin position="2909"/>
        <end position="3075"/>
    </location>
</feature>
<dbReference type="Pfam" id="PF12775">
    <property type="entry name" value="AAA_7"/>
    <property type="match status" value="1"/>
</dbReference>
<evidence type="ECO:0000313" key="19">
    <source>
        <dbReference type="RefSeq" id="XP_011503689.1"/>
    </source>
</evidence>
<dbReference type="Pfam" id="PF12777">
    <property type="entry name" value="MT"/>
    <property type="match status" value="1"/>
</dbReference>
<dbReference type="InterPro" id="IPR043157">
    <property type="entry name" value="Dynein_AAA1S"/>
</dbReference>
<dbReference type="Gene3D" id="3.20.180.20">
    <property type="entry name" value="Dynein heavy chain, N-terminal domain 2"/>
    <property type="match status" value="1"/>
</dbReference>
<dbReference type="Proteomes" id="UP000695007">
    <property type="component" value="Unplaced"/>
</dbReference>
<dbReference type="InterPro" id="IPR042222">
    <property type="entry name" value="Dynein_2_N"/>
</dbReference>
<dbReference type="GO" id="GO:0051235">
    <property type="term" value="P:maintenance of location"/>
    <property type="evidence" value="ECO:0007669"/>
    <property type="project" value="UniProtKB-ARBA"/>
</dbReference>
<dbReference type="GO" id="GO:0012505">
    <property type="term" value="C:endomembrane system"/>
    <property type="evidence" value="ECO:0007669"/>
    <property type="project" value="UniProtKB-ARBA"/>
</dbReference>
<dbReference type="InterPro" id="IPR003593">
    <property type="entry name" value="AAA+_ATPase"/>
</dbReference>
<evidence type="ECO:0000256" key="4">
    <source>
        <dbReference type="ARBA" id="ARBA00022197"/>
    </source>
</evidence>
<dbReference type="FunFam" id="3.20.180.20:FF:000002">
    <property type="entry name" value="Cytoplasmic dynein heavy chain 1"/>
    <property type="match status" value="1"/>
</dbReference>
<name>A0AAJ6YSX9_9HYME</name>
<sequence length="4633" mass="533357">MGDSLDGAVETNTESQNSIIVDFFLFTNYLRKVICVLHPDDLIPFAFDSAIEDKNNQECIRKFINDSQVWVLCIQRISSKEDDSVEGDDEKENTVFISNEIHFTNPKLASIVFTKRGTIVEADKSIHSQLRLVLFPDGPPYETLHAISKTMGPYFKSYVKEKGKIDRDGDKMAPSVEKKIAELEMGLLHLQQNIDIPEISLPIHAVIQQIIKQCSEEGRKPKVADFGTKVEDSTFLNQLQNGVNRWIKEIQKVTKLNRDPESGTALQEISFWLNLERALHRIQEKRESIEISLTLDILKHGKRFHATVSFDTDTGLKQALATVNDYNPLMKDFPINDLLSATELERIRSAIQQIFIHLRKIRNTKYPIQRVLRLVEAISRDLGQQFLKVLGTRRLMHIPFDDFEKVMTQCFELFNTWDDEYDKLTQLLREVVKRKRDEHMKMVWRVSPAHKKLQTRMEHMRRFRRQHEQLRTVIVRVLRPVRQNNNSSLDNNDNDVKADFALDAADANAISEVNLAYENVKEVDCLDITKEGLESWEAAVNRYEERIERVEARITAHLRDQLGIAKNANEMFRIFSRFNALFVRPHIRGAIREYQTQLIQRVKDDIETLHEKFKVQYSQSKCCKMSMMRDLPPIAGSIIWVKQIDFQLTMYLKRVEDVLGKGWENHIEGQKLKADGDSFRMKLSTQEIFDDWARKVQQRNIGVTGRIFTIESVRSRTGRGNILKLKVNFLPEIITLSKEVRNLKNLGFRVPITIVNKAHQANLLYPFAISLIESIRTYERTLEKIEDKSNIIPLIAGLRRDVLLLISEGITLIWESYKLDSYVQRLSDVVLSFQEKVEDLLVVEEQLDVDVRSLETCPYSANTFSDILIKIQKSVDELSLKNFSNLHIYVLRLDEEVERNLASRLEAGIKAWTDALMGRKKDVDFSMDTDAPTQPTHKLGGDPKIQNQLHEVRITNQTMYLYPSIEDARFQIMQQLFAWQAIVTSQARLQSSRYQVGLDKLELCTYRNLLTKLPSGKSSLEAAYEAVECKMQEIVYYVDQWLRYQSLWDLQPENLYGKLSEDITLWMKCLNDIKKTRTTFDTSDTRREFGPVIIDFAKVQSKVSLKYDSWHKETLGKFGTLLGNEMTSFHVQVSRSRCDLELHSIEASSTSDTVSFITYVQLLKRKMKAWEKQVDIYREGQRILERQRFQFPSHWLHVDNIEGEWGAFNEIIKRKDTYIQTQVASLQLKIVAEDKAIESRTSDFLSDWEQGKPVEGHLRPDDALQQLQLFENKFTRLKEERDNVTKAKEALELLEPGIMSINEDRMQVVFEELQDLKGVWSELSKIWTQIDETREKPWLSVQPRKLRLQLDTMLTQLKELPARLRQYSSYEFVKKMLLNYTKVNMLIVELKSDALKERHWKLLMKQLRVNWVLSELTLGQVWDVNLQKNEGIVKDIILVAQGEMALEEFLKQVRESWQNYELDLINYQNKCRLIRGWDDIFNKVKEHINSVAAMKLSPYYKVFEEEALTWEEKLNRINSLFDIWIDVQRRWVYLEGIFSSSADIKTLLPVETSRFQSISSEFLGLMKKVSKSPMVMDILNIPGVQRSLERLADLLGKIQKALGEYLERERTSFPRFYFVGDEDLLEIIGNSKNVSRLQKHFKKMFAGVASIVLNEDNTIIIGIASREGEEVIFQNPVSTISNPKINEWLTLVEKEMRVTLASSLANAVQDIKSFREDNVNSQSLMNWCDNYQAQIIILAAQILWSEDIETALQEAQDNLKSNPLNRVLIQVESTLNILADSVLQEQPPLRRKKLEHLINEFVHKRTVTRRLIYNNVSNPKAFEWLCEMRFYFDPRQTDVLQQLTIHMANAKFYYGFEYLGVQDRLVQTPLTDRCYLTMTQALESRLGGSPFGPAGTGKTESVKALGHQLGRFVLVFNCDETFDFQAMGRIFVGLCQVGAWGCFDEFNRLEERMLSAVSQQVQTIQEALKSQIEGRKDEALCVELVGKQIKVATDMAIFITMNPGYAGRSNLPDNLKKLFRSLAMTTPDRQLIAEVMLFSQGFRSAEKLACKIVPFFRLCDEQLSNQSHYDFGLRALKSVLISAGNVKRDRIQRIKEGLMNRGENIIDEASIAENLPEQEILIQSVCETMVPKLVAEDIPLLFSLLNDVFPNVNYTRAEMKGLKREIKKVCIEEYLVCGEGHEHGGAWQEKVLQLYQICNLNHGLMMVGPSGSGKTSAWKVLLKALERFEGIEGVAHVIDPKAISKEILYGVLDPNTREWTDGLFTHILRKIIDNVRGEINKRQWIIFDGDVDPEWVENLNSVLDDNKLLTLPNGERLSLPPNVRIMFEVQDLKYATLATVSRCGMVWFSEDVLSTEMIFENYILRLKNIALDDGEEDSIVKKSEKEDAISPTISVQRDAANVLYGFFSPDGLVVRCLDYASKQEHIMDFTRLRALNSLFSMINQSLRNILQYNHTHLDFPLLSEQLERYVTKSLIYAILWSFTGDAKLKARSDFGDFIRSITTIPLPPQTNIPIIDFKVDIQGEWQPWSHKVPQIEVETHKVACPDIVVPTLDTVRHESLLYTWLAEHKPLVLCGPPGSGKTMTLFSALRALPDMEVVGLNFSSATTPELLLKTFDHYCEYRKTPNGVILSPVQLGKWLVLFCDEINLPEMDNYGTQRVISFLRQLVEHKGFFRTADQAWISTERIQFVGACNPPTDPGRKPLSYRFLRHVPIIYVDYPGEVSLKQIYGTFIRAMLRLIPSLRGYAEPLTNAMVEFYLTSQERFTQDMQPHYVYSPREMTRWVRGICEAIRPLDNLSIEGLVRLWAHEALRLFQDRLVEDSERLWTNKTIDIVALKHFPSINKESALSRPILYSNWLSKDYVPVSRQELRDYVRARLKIFYEEELDVPLVLFDEVLEHVLRIDRIFRQPQGHLLLIGVSGAGKTTLSRFVAWMNGLSVFQIKVHNKYTAEDFDEDLRQVLRRSGCKDEKIAFILDESNVLDSSFLERMNTLLANGEVPGLFEGDEYTTLMTQCKEGAQREGLMLDSNEELYKWFTGQVMKNLHVVFTMNPSTDELKNRAATSPALFNRCVLNWFGDWSDNALFQVGKEFTNRIDLDNPNWKCPDYFPSSCSILIGQTTHRDAVINACVYVHQTLHKANTRLIKRGCRTMAITPRHYLDFINHFVKLYQEKRSDLEEQQLHLNVGLGKIAETVEQVEEMQKSLAVKSQELQAKNEAANAKLRQMVKDQQEAEKKKVQSQEIQHQLAIQTITIHQKRDDVMADLAQVEPAVIDAQNAVKSIKKQHLVEVRSMANPPAIVKVALESICLLLGENASEWKSIRAVIMRDNFINTIVSNFSTENITDDVRDKMKSRYLCNPEYNFEKVNRASMACGPMVKWAIAQIEYADMLKRVEPLREELYSLEQQAETNKCKGEEVKNLISQLELSIASYKEEYAQLISQAQAIKTDLENVQGKVDRSIALLKSLVIERERWESTSETFRSQMSTIIGDVLLSSAFLAYAGYFDQHYRQNLFTTWYQYLHNANIQFRLDIARTEYLSNPDERLRWQANALPADELCTENAIMLKRFNRYPLIIDPSGQATEFLINEFKDRKITKTSFLDDSFRKNLESALRFGNPLLVQDVENYDPILNPVLNRELRRTGGRVLITLGDQDIDLSPSFVIFLSTRDPTVEFPPDICSRVTFVNFTVTRSSLQSQCLNQVLKAERPDIDEKRSDLLKLQGEFHLRLRQLEKSLLQALNDAKGKILDDDSVITTLETLKQEAEDISKKVEETDKVIAEIETVSQQYLPLSQACSNIYFTMDSLNQIHFLYQYSLKMFLDIFTSVLTKNAKLSGISDYVQRLLYITNDLFSVCYERVARGMLHNDRLTFALLLCRIHLKGMTSGVTYDNEFTFFLRGKEGVLNINIPHIPNLSSEQQEALIHLSTRLSAFHKLADIVHNNVEFNTWLQSPTPETYVPKLWNEEKPNSRIGTAMNQLLIIQAFRPDRVIAAASLVVISVLGETFMSAAETELDFFNVVENELKSSIPALLCSVPGFDASSRVDDLAAELGKPIVSIAIGSAEGFSQADRAINIAVKTGRWVILKNVHLAPQWLIQLEKKLHSLQPHHNFRLFLTMEINSKVPVNLLRAGRIFVFEPPPGIRANLLRTFSTVPASRMMKPPNERARLYFLLAWFHAIVQERLRYVPLGWAKYYEFNESDLRVACDTLDTWIESTAMGRTNLPPEKVPWDALITLMSQCIYGGKIDNDFDQRLLMSFLRKLFTSRSFEADFALVANVDGTLGNQRHITMPDGTRRDHFLNWIESLSDKQTPSWLGLPNNAEKVLLTTRGTDLVSKLLKMQQLEDEDELAYSNDESLDTHPEAEPDGRPSWMKTLYNSASTWLQLLPKCLTILKRTVDNIKDPLYRYFEREVNSGSKLLQDVIHDLEDVVSICQGEKKQTNYHRTILSELIKGILPVGWRRYTVPRGCTVIQWITDFSHRVSQLQEVSRLVSQNGAKEIKSFPVWLGGLFNPEAYITATRQCIAQANSWSLEELQLDVSISNENNMCDDCSFAVTGLKLQGAQCKNNQLYLASTIMTDLHVTMLRWVRFSSTESKNKLALPVYLNSTRTELLFTIDLNIAPSQDPHSFYERGVAILTSTALN</sequence>
<dbReference type="InterPro" id="IPR024317">
    <property type="entry name" value="Dynein_heavy_chain_D4_dom"/>
</dbReference>
<keyword evidence="5" id="KW-0963">Cytoplasm</keyword>
<dbReference type="GO" id="GO:0005524">
    <property type="term" value="F:ATP binding"/>
    <property type="evidence" value="ECO:0007669"/>
    <property type="project" value="UniProtKB-KW"/>
</dbReference>
<dbReference type="Pfam" id="PF08393">
    <property type="entry name" value="DHC_N2"/>
    <property type="match status" value="1"/>
</dbReference>
<evidence type="ECO:0000256" key="13">
    <source>
        <dbReference type="ARBA" id="ARBA00023212"/>
    </source>
</evidence>
<dbReference type="InterPro" id="IPR035699">
    <property type="entry name" value="AAA_6"/>
</dbReference>
<evidence type="ECO:0000256" key="5">
    <source>
        <dbReference type="ARBA" id="ARBA00022490"/>
    </source>
</evidence>
<evidence type="ECO:0000256" key="8">
    <source>
        <dbReference type="ARBA" id="ARBA00022741"/>
    </source>
</evidence>
<dbReference type="GO" id="GO:0005938">
    <property type="term" value="C:cell cortex"/>
    <property type="evidence" value="ECO:0007669"/>
    <property type="project" value="UniProtKB-ARBA"/>
</dbReference>
<feature type="coiled-coil region" evidence="15">
    <location>
        <begin position="526"/>
        <end position="560"/>
    </location>
</feature>
<dbReference type="Pfam" id="PF08385">
    <property type="entry name" value="DHC_N1"/>
    <property type="match status" value="1"/>
</dbReference>
<dbReference type="InterPro" id="IPR042219">
    <property type="entry name" value="AAA_lid_11_sf"/>
</dbReference>
<organism evidence="18 19">
    <name type="scientific">Ceratosolen solmsi marchali</name>
    <dbReference type="NCBI Taxonomy" id="326594"/>
    <lineage>
        <taxon>Eukaryota</taxon>
        <taxon>Metazoa</taxon>
        <taxon>Ecdysozoa</taxon>
        <taxon>Arthropoda</taxon>
        <taxon>Hexapoda</taxon>
        <taxon>Insecta</taxon>
        <taxon>Pterygota</taxon>
        <taxon>Neoptera</taxon>
        <taxon>Endopterygota</taxon>
        <taxon>Hymenoptera</taxon>
        <taxon>Apocrita</taxon>
        <taxon>Proctotrupomorpha</taxon>
        <taxon>Chalcidoidea</taxon>
        <taxon>Agaonidae</taxon>
        <taxon>Agaoninae</taxon>
        <taxon>Ceratosolen</taxon>
    </lineage>
</organism>
<evidence type="ECO:0000256" key="10">
    <source>
        <dbReference type="ARBA" id="ARBA00023017"/>
    </source>
</evidence>
<feature type="coiled-coil region" evidence="15">
    <location>
        <begin position="1267"/>
        <end position="1294"/>
    </location>
</feature>
<dbReference type="KEGG" id="csol:105366820"/>
<dbReference type="FunFam" id="3.40.50.300:FF:000122">
    <property type="entry name" value="Cytoplasmic dynein 1 heavy chain"/>
    <property type="match status" value="1"/>
</dbReference>
<dbReference type="GO" id="GO:0051642">
    <property type="term" value="P:centrosome localization"/>
    <property type="evidence" value="ECO:0007669"/>
    <property type="project" value="UniProtKB-ARBA"/>
</dbReference>
<evidence type="ECO:0000256" key="15">
    <source>
        <dbReference type="SAM" id="Coils"/>
    </source>
</evidence>
<dbReference type="InterPro" id="IPR027417">
    <property type="entry name" value="P-loop_NTPase"/>
</dbReference>
<dbReference type="GO" id="GO:0051293">
    <property type="term" value="P:establishment of spindle localization"/>
    <property type="evidence" value="ECO:0007669"/>
    <property type="project" value="UniProtKB-ARBA"/>
</dbReference>
<keyword evidence="13" id="KW-0206">Cytoskeleton</keyword>
<feature type="domain" description="AAA+ ATPase" evidence="17">
    <location>
        <begin position="2200"/>
        <end position="2351"/>
    </location>
</feature>
<dbReference type="FunFam" id="1.10.8.720:FF:000003">
    <property type="entry name" value="Cytoplasmic dynein heavy chain 2"/>
    <property type="match status" value="1"/>
</dbReference>
<dbReference type="CTD" id="38580"/>
<dbReference type="GO" id="GO:0045505">
    <property type="term" value="F:dynein intermediate chain binding"/>
    <property type="evidence" value="ECO:0007669"/>
    <property type="project" value="InterPro"/>
</dbReference>
<gene>
    <name evidence="19" type="primary">LOC105366820</name>
</gene>
<comment type="subcellular location">
    <subcellularLocation>
        <location evidence="1">Cytoplasm</location>
        <location evidence="1">Cytoskeleton</location>
    </subcellularLocation>
</comment>
<dbReference type="GO" id="GO:0005874">
    <property type="term" value="C:microtubule"/>
    <property type="evidence" value="ECO:0007669"/>
    <property type="project" value="UniProtKB-KW"/>
</dbReference>
<dbReference type="FunFam" id="1.20.140.100:FF:000002">
    <property type="entry name" value="Cytoplasmic dynein heavy chain 1"/>
    <property type="match status" value="1"/>
</dbReference>
<evidence type="ECO:0000256" key="3">
    <source>
        <dbReference type="ARBA" id="ARBA00011655"/>
    </source>
</evidence>
<dbReference type="FunFam" id="1.10.8.1220:FF:000002">
    <property type="entry name" value="cytoplasmic dynein 1 heavy chain 1-like"/>
    <property type="match status" value="1"/>
</dbReference>